<keyword evidence="4 5" id="KW-0413">Isomerase</keyword>
<evidence type="ECO:0000256" key="5">
    <source>
        <dbReference type="HAMAP-Rule" id="MF_01080"/>
    </source>
</evidence>
<dbReference type="PANTHER" id="PTHR13767:SF2">
    <property type="entry name" value="PSEUDOURIDYLATE SYNTHASE TRUB1"/>
    <property type="match status" value="1"/>
</dbReference>
<gene>
    <name evidence="5" type="primary">truB</name>
    <name evidence="7" type="ORF">UREOM_4560</name>
</gene>
<comment type="catalytic activity">
    <reaction evidence="1 5">
        <text>uridine(55) in tRNA = pseudouridine(55) in tRNA</text>
        <dbReference type="Rhea" id="RHEA:42532"/>
        <dbReference type="Rhea" id="RHEA-COMP:10101"/>
        <dbReference type="Rhea" id="RHEA-COMP:10102"/>
        <dbReference type="ChEBI" id="CHEBI:65314"/>
        <dbReference type="ChEBI" id="CHEBI:65315"/>
        <dbReference type="EC" id="5.4.99.25"/>
    </reaction>
</comment>
<dbReference type="SUPFAM" id="SSF55120">
    <property type="entry name" value="Pseudouridine synthase"/>
    <property type="match status" value="1"/>
</dbReference>
<dbReference type="Gene3D" id="3.30.2350.10">
    <property type="entry name" value="Pseudouridine synthase"/>
    <property type="match status" value="1"/>
</dbReference>
<dbReference type="NCBIfam" id="TIGR00431">
    <property type="entry name" value="TruB"/>
    <property type="match status" value="1"/>
</dbReference>
<proteinExistence type="inferred from homology"/>
<feature type="active site" description="Nucleophile" evidence="5">
    <location>
        <position position="43"/>
    </location>
</feature>
<dbReference type="Proteomes" id="UP001449582">
    <property type="component" value="Unassembled WGS sequence"/>
</dbReference>
<dbReference type="EC" id="5.4.99.25" evidence="5"/>
<comment type="caution">
    <text evidence="7">The sequence shown here is derived from an EMBL/GenBank/DDBJ whole genome shotgun (WGS) entry which is preliminary data.</text>
</comment>
<evidence type="ECO:0000259" key="6">
    <source>
        <dbReference type="Pfam" id="PF01509"/>
    </source>
</evidence>
<evidence type="ECO:0000256" key="3">
    <source>
        <dbReference type="ARBA" id="ARBA00022694"/>
    </source>
</evidence>
<protein>
    <recommendedName>
        <fullName evidence="5">tRNA pseudouridine synthase B</fullName>
        <ecNumber evidence="5">5.4.99.25</ecNumber>
    </recommendedName>
    <alternativeName>
        <fullName evidence="5">tRNA pseudouridine(55) synthase</fullName>
        <shortName evidence="5">Psi55 synthase</shortName>
    </alternativeName>
    <alternativeName>
        <fullName evidence="5">tRNA pseudouridylate synthase</fullName>
    </alternativeName>
    <alternativeName>
        <fullName evidence="5">tRNA-uridine isomerase</fullName>
    </alternativeName>
</protein>
<dbReference type="EMBL" id="BAABQM010000003">
    <property type="protein sequence ID" value="GAA5414745.1"/>
    <property type="molecule type" value="Genomic_DNA"/>
</dbReference>
<dbReference type="Pfam" id="PF01509">
    <property type="entry name" value="TruB_N"/>
    <property type="match status" value="1"/>
</dbReference>
<name>A0ABP9U5Y8_9BACT</name>
<dbReference type="RefSeq" id="WP_353289906.1">
    <property type="nucleotide sequence ID" value="NZ_BAABQM010000003.1"/>
</dbReference>
<evidence type="ECO:0000313" key="7">
    <source>
        <dbReference type="EMBL" id="GAA5414745.1"/>
    </source>
</evidence>
<evidence type="ECO:0000256" key="1">
    <source>
        <dbReference type="ARBA" id="ARBA00000385"/>
    </source>
</evidence>
<dbReference type="PANTHER" id="PTHR13767">
    <property type="entry name" value="TRNA-PSEUDOURIDINE SYNTHASE"/>
    <property type="match status" value="1"/>
</dbReference>
<comment type="similarity">
    <text evidence="2 5">Belongs to the pseudouridine synthase TruB family. Type 1 subfamily.</text>
</comment>
<keyword evidence="8" id="KW-1185">Reference proteome</keyword>
<dbReference type="HAMAP" id="MF_01080">
    <property type="entry name" value="TruB_bact"/>
    <property type="match status" value="1"/>
</dbReference>
<accession>A0ABP9U5Y8</accession>
<comment type="function">
    <text evidence="5">Responsible for synthesis of pseudouridine from uracil-55 in the psi GC loop of transfer RNAs.</text>
</comment>
<reference evidence="7" key="1">
    <citation type="submission" date="2024-02" db="EMBL/GenBank/DDBJ databases">
        <title>Draft genome sequence of new strains in genus Ureaplasma.</title>
        <authorList>
            <person name="Nakajima Y."/>
            <person name="Segawa T."/>
        </authorList>
    </citation>
    <scope>NUCLEOTIDE SEQUENCE [LARGE SCALE GENOMIC DNA]</scope>
    <source>
        <strain evidence="7">OM1</strain>
    </source>
</reference>
<evidence type="ECO:0000313" key="8">
    <source>
        <dbReference type="Proteomes" id="UP001449582"/>
    </source>
</evidence>
<evidence type="ECO:0000256" key="2">
    <source>
        <dbReference type="ARBA" id="ARBA00005642"/>
    </source>
</evidence>
<organism evidence="7 8">
    <name type="scientific">Ureaplasma ceti</name>
    <dbReference type="NCBI Taxonomy" id="3119530"/>
    <lineage>
        <taxon>Bacteria</taxon>
        <taxon>Bacillati</taxon>
        <taxon>Mycoplasmatota</taxon>
        <taxon>Mycoplasmoidales</taxon>
        <taxon>Mycoplasmoidaceae</taxon>
        <taxon>Ureaplasma</taxon>
    </lineage>
</organism>
<sequence>MNKQQTKNIILINKPLHWTSNDVVRKVKNTLNAKKVGHAGTLDPLASGLLILGIGSGTKQLNDLITNDKEYVATVHFNYYTDTYDNEGQVLAYQNKEVTICDILPVLENMKNMEYWQVPPKYSAIKINGQKAYDLARSNKEVVIEPRLVHLYDYEILSFIDKELVIRLHVSKGFYVRSFAHDLGERINNYANLAGLVRTKIGEFDLQNAWSLEELKTKYDSELE</sequence>
<dbReference type="InterPro" id="IPR002501">
    <property type="entry name" value="PsdUridine_synth_N"/>
</dbReference>
<dbReference type="CDD" id="cd02573">
    <property type="entry name" value="PseudoU_synth_EcTruB"/>
    <property type="match status" value="1"/>
</dbReference>
<evidence type="ECO:0000256" key="4">
    <source>
        <dbReference type="ARBA" id="ARBA00023235"/>
    </source>
</evidence>
<dbReference type="InterPro" id="IPR020103">
    <property type="entry name" value="PsdUridine_synth_cat_dom_sf"/>
</dbReference>
<dbReference type="InterPro" id="IPR014780">
    <property type="entry name" value="tRNA_psdUridine_synth_TruB"/>
</dbReference>
<keyword evidence="3 5" id="KW-0819">tRNA processing</keyword>
<feature type="domain" description="Pseudouridine synthase II N-terminal" evidence="6">
    <location>
        <begin position="28"/>
        <end position="176"/>
    </location>
</feature>